<sequence>AQSGSPRKLFLGTSGVGVVAPDANDGETDEEAPEDPNPFNGRISCERHVLSKGGVNGVSACVMRLPSFVYGHGGSGVRLFMGIFAKTGSVARIGDGLVKTSVVHVDDAARAYVLAVERACVGGKTSDVYNITSSTEVTFRDFTDAIAATTGLPVREMGVAEAAEKASPLIAGFFSGRIRGKSDKAREELGWTPVEMGIVEDIRNGSYVQVAKELAAAGGSQA</sequence>
<organism evidence="3 4">
    <name type="scientific">Xylaria hypoxylon</name>
    <dbReference type="NCBI Taxonomy" id="37992"/>
    <lineage>
        <taxon>Eukaryota</taxon>
        <taxon>Fungi</taxon>
        <taxon>Dikarya</taxon>
        <taxon>Ascomycota</taxon>
        <taxon>Pezizomycotina</taxon>
        <taxon>Sordariomycetes</taxon>
        <taxon>Xylariomycetidae</taxon>
        <taxon>Xylariales</taxon>
        <taxon>Xylariaceae</taxon>
        <taxon>Xylaria</taxon>
    </lineage>
</organism>
<dbReference type="InterPro" id="IPR051783">
    <property type="entry name" value="NAD(P)-dependent_oxidoreduct"/>
</dbReference>
<dbReference type="AlphaFoldDB" id="A0A4Z0Z1D4"/>
<dbReference type="STRING" id="37992.A0A4Z0Z1D4"/>
<dbReference type="Gene3D" id="3.40.50.720">
    <property type="entry name" value="NAD(P)-binding Rossmann-like Domain"/>
    <property type="match status" value="1"/>
</dbReference>
<dbReference type="OrthoDB" id="10262413at2759"/>
<accession>A0A4Z0Z1D4</accession>
<dbReference type="GO" id="GO:0005737">
    <property type="term" value="C:cytoplasm"/>
    <property type="evidence" value="ECO:0007669"/>
    <property type="project" value="TreeGrafter"/>
</dbReference>
<gene>
    <name evidence="3" type="ORF">E0Z10_g3283</name>
</gene>
<dbReference type="Proteomes" id="UP000297716">
    <property type="component" value="Unassembled WGS sequence"/>
</dbReference>
<evidence type="ECO:0000313" key="4">
    <source>
        <dbReference type="Proteomes" id="UP000297716"/>
    </source>
</evidence>
<feature type="non-terminal residue" evidence="3">
    <location>
        <position position="1"/>
    </location>
</feature>
<reference evidence="3 4" key="1">
    <citation type="submission" date="2019-03" db="EMBL/GenBank/DDBJ databases">
        <title>Draft genome sequence of Xylaria hypoxylon DSM 108379, a ubiquitous saprotrophic-parasitic fungi on hardwood.</title>
        <authorList>
            <person name="Buettner E."/>
            <person name="Leonhardt S."/>
            <person name="Gebauer A.M."/>
            <person name="Liers C."/>
            <person name="Hofrichter M."/>
            <person name="Kellner H."/>
        </authorList>
    </citation>
    <scope>NUCLEOTIDE SEQUENCE [LARGE SCALE GENOMIC DNA]</scope>
    <source>
        <strain evidence="3 4">DSM 108379</strain>
    </source>
</reference>
<dbReference type="InterPro" id="IPR036291">
    <property type="entry name" value="NAD(P)-bd_dom_sf"/>
</dbReference>
<feature type="domain" description="NAD-dependent epimerase/dehydratase" evidence="2">
    <location>
        <begin position="5"/>
        <end position="131"/>
    </location>
</feature>
<evidence type="ECO:0000256" key="1">
    <source>
        <dbReference type="SAM" id="MobiDB-lite"/>
    </source>
</evidence>
<dbReference type="Pfam" id="PF01370">
    <property type="entry name" value="Epimerase"/>
    <property type="match status" value="1"/>
</dbReference>
<feature type="region of interest" description="Disordered" evidence="1">
    <location>
        <begin position="1"/>
        <end position="40"/>
    </location>
</feature>
<dbReference type="PANTHER" id="PTHR48079:SF5">
    <property type="entry name" value="DEPENDENT EPIMERASE_DEHYDRATASE, PUTATIVE (AFU_ORTHOLOGUE AFUA_7G00180)-RELATED"/>
    <property type="match status" value="1"/>
</dbReference>
<keyword evidence="4" id="KW-1185">Reference proteome</keyword>
<evidence type="ECO:0000259" key="2">
    <source>
        <dbReference type="Pfam" id="PF01370"/>
    </source>
</evidence>
<evidence type="ECO:0000313" key="3">
    <source>
        <dbReference type="EMBL" id="TGJ85531.1"/>
    </source>
</evidence>
<dbReference type="GO" id="GO:0004029">
    <property type="term" value="F:aldehyde dehydrogenase (NAD+) activity"/>
    <property type="evidence" value="ECO:0007669"/>
    <property type="project" value="TreeGrafter"/>
</dbReference>
<feature type="compositionally biased region" description="Acidic residues" evidence="1">
    <location>
        <begin position="24"/>
        <end position="34"/>
    </location>
</feature>
<name>A0A4Z0Z1D4_9PEZI</name>
<proteinExistence type="predicted"/>
<dbReference type="PANTHER" id="PTHR48079">
    <property type="entry name" value="PROTEIN YEEZ"/>
    <property type="match status" value="1"/>
</dbReference>
<dbReference type="EMBL" id="SKBN01000044">
    <property type="protein sequence ID" value="TGJ85531.1"/>
    <property type="molecule type" value="Genomic_DNA"/>
</dbReference>
<protein>
    <recommendedName>
        <fullName evidence="2">NAD-dependent epimerase/dehydratase domain-containing protein</fullName>
    </recommendedName>
</protein>
<dbReference type="SUPFAM" id="SSF51735">
    <property type="entry name" value="NAD(P)-binding Rossmann-fold domains"/>
    <property type="match status" value="1"/>
</dbReference>
<dbReference type="InterPro" id="IPR001509">
    <property type="entry name" value="Epimerase_deHydtase"/>
</dbReference>
<comment type="caution">
    <text evidence="3">The sequence shown here is derived from an EMBL/GenBank/DDBJ whole genome shotgun (WGS) entry which is preliminary data.</text>
</comment>